<evidence type="ECO:0000256" key="5">
    <source>
        <dbReference type="SAM" id="MobiDB-lite"/>
    </source>
</evidence>
<feature type="compositionally biased region" description="Basic and acidic residues" evidence="5">
    <location>
        <begin position="796"/>
        <end position="809"/>
    </location>
</feature>
<feature type="region of interest" description="Disordered" evidence="5">
    <location>
        <begin position="197"/>
        <end position="227"/>
    </location>
</feature>
<evidence type="ECO:0000256" key="4">
    <source>
        <dbReference type="PROSITE-ProRule" id="PRU00600"/>
    </source>
</evidence>
<reference evidence="9 10" key="1">
    <citation type="submission" date="2025-04" db="UniProtKB">
        <authorList>
            <consortium name="RefSeq"/>
        </authorList>
    </citation>
    <scope>IDENTIFICATION</scope>
</reference>
<feature type="compositionally biased region" description="Polar residues" evidence="5">
    <location>
        <begin position="812"/>
        <end position="833"/>
    </location>
</feature>
<feature type="domain" description="BRCT" evidence="6">
    <location>
        <begin position="37"/>
        <end position="107"/>
    </location>
</feature>
<name>A0A8B7Z4G7_ACAPL</name>
<keyword evidence="1" id="KW-0479">Metal-binding</keyword>
<feature type="region of interest" description="Disordered" evidence="5">
    <location>
        <begin position="1276"/>
        <end position="1307"/>
    </location>
</feature>
<dbReference type="KEGG" id="aplc:110984220"/>
<dbReference type="GO" id="GO:0008270">
    <property type="term" value="F:zinc ion binding"/>
    <property type="evidence" value="ECO:0007669"/>
    <property type="project" value="UniProtKB-KW"/>
</dbReference>
<dbReference type="InterPro" id="IPR038545">
    <property type="entry name" value="Znf_DBF_sf"/>
</dbReference>
<evidence type="ECO:0000256" key="1">
    <source>
        <dbReference type="ARBA" id="ARBA00022723"/>
    </source>
</evidence>
<evidence type="ECO:0000256" key="3">
    <source>
        <dbReference type="ARBA" id="ARBA00022833"/>
    </source>
</evidence>
<feature type="compositionally biased region" description="Basic and acidic residues" evidence="5">
    <location>
        <begin position="272"/>
        <end position="281"/>
    </location>
</feature>
<evidence type="ECO:0000256" key="2">
    <source>
        <dbReference type="ARBA" id="ARBA00022771"/>
    </source>
</evidence>
<feature type="compositionally biased region" description="Polar residues" evidence="5">
    <location>
        <begin position="1054"/>
        <end position="1079"/>
    </location>
</feature>
<dbReference type="PANTHER" id="PTHR15375:SF26">
    <property type="entry name" value="PROTEIN CHIFFON"/>
    <property type="match status" value="1"/>
</dbReference>
<dbReference type="GO" id="GO:0031431">
    <property type="term" value="C:Dbf4-dependent protein kinase complex"/>
    <property type="evidence" value="ECO:0007669"/>
    <property type="project" value="TreeGrafter"/>
</dbReference>
<keyword evidence="8" id="KW-1185">Reference proteome</keyword>
<feature type="region of interest" description="Disordered" evidence="5">
    <location>
        <begin position="491"/>
        <end position="662"/>
    </location>
</feature>
<feature type="region of interest" description="Disordered" evidence="5">
    <location>
        <begin position="675"/>
        <end position="833"/>
    </location>
</feature>
<dbReference type="GO" id="GO:1901987">
    <property type="term" value="P:regulation of cell cycle phase transition"/>
    <property type="evidence" value="ECO:0007669"/>
    <property type="project" value="TreeGrafter"/>
</dbReference>
<dbReference type="SMART" id="SM00586">
    <property type="entry name" value="ZnF_DBF"/>
    <property type="match status" value="1"/>
</dbReference>
<evidence type="ECO:0000313" key="9">
    <source>
        <dbReference type="RefSeq" id="XP_022099857.1"/>
    </source>
</evidence>
<organism evidence="8 9">
    <name type="scientific">Acanthaster planci</name>
    <name type="common">Crown-of-thorns starfish</name>
    <dbReference type="NCBI Taxonomy" id="133434"/>
    <lineage>
        <taxon>Eukaryota</taxon>
        <taxon>Metazoa</taxon>
        <taxon>Echinodermata</taxon>
        <taxon>Eleutherozoa</taxon>
        <taxon>Asterozoa</taxon>
        <taxon>Asteroidea</taxon>
        <taxon>Valvatacea</taxon>
        <taxon>Valvatida</taxon>
        <taxon>Acanthasteridae</taxon>
        <taxon>Acanthaster</taxon>
    </lineage>
</organism>
<dbReference type="Pfam" id="PF07535">
    <property type="entry name" value="zf-DBF"/>
    <property type="match status" value="1"/>
</dbReference>
<dbReference type="Gene3D" id="6.10.250.3410">
    <property type="entry name" value="DBF zinc finger"/>
    <property type="match status" value="1"/>
</dbReference>
<feature type="domain" description="DBF4-type" evidence="7">
    <location>
        <begin position="307"/>
        <end position="356"/>
    </location>
</feature>
<accession>A0A8B7Z4G7</accession>
<feature type="compositionally biased region" description="Polar residues" evidence="5">
    <location>
        <begin position="528"/>
        <end position="576"/>
    </location>
</feature>
<feature type="compositionally biased region" description="Basic and acidic residues" evidence="5">
    <location>
        <begin position="1009"/>
        <end position="1018"/>
    </location>
</feature>
<dbReference type="RefSeq" id="XP_022099858.1">
    <property type="nucleotide sequence ID" value="XM_022244166.1"/>
</dbReference>
<evidence type="ECO:0000259" key="7">
    <source>
        <dbReference type="PROSITE" id="PS51265"/>
    </source>
</evidence>
<feature type="compositionally biased region" description="Polar residues" evidence="5">
    <location>
        <begin position="105"/>
        <end position="123"/>
    </location>
</feature>
<dbReference type="FunFam" id="6.10.250.3410:FF:000001">
    <property type="entry name" value="Protein DBF4 homolog A"/>
    <property type="match status" value="1"/>
</dbReference>
<dbReference type="PROSITE" id="PS50172">
    <property type="entry name" value="BRCT"/>
    <property type="match status" value="1"/>
</dbReference>
<evidence type="ECO:0000313" key="8">
    <source>
        <dbReference type="Proteomes" id="UP000694845"/>
    </source>
</evidence>
<feature type="compositionally biased region" description="Basic and acidic residues" evidence="5">
    <location>
        <begin position="620"/>
        <end position="629"/>
    </location>
</feature>
<feature type="compositionally biased region" description="Basic and acidic residues" evidence="5">
    <location>
        <begin position="675"/>
        <end position="688"/>
    </location>
</feature>
<keyword evidence="2 4" id="KW-0863">Zinc-finger</keyword>
<dbReference type="RefSeq" id="XP_022099857.1">
    <property type="nucleotide sequence ID" value="XM_022244165.1"/>
</dbReference>
<feature type="compositionally biased region" description="Basic residues" evidence="5">
    <location>
        <begin position="1"/>
        <end position="12"/>
    </location>
</feature>
<dbReference type="InterPro" id="IPR006572">
    <property type="entry name" value="Znf_DBF"/>
</dbReference>
<feature type="compositionally biased region" description="Polar residues" evidence="5">
    <location>
        <begin position="702"/>
        <end position="720"/>
    </location>
</feature>
<protein>
    <submittedName>
        <fullName evidence="9 10">Uncharacterized protein LOC110984220 isoform X1</fullName>
    </submittedName>
</protein>
<feature type="region of interest" description="Disordered" evidence="5">
    <location>
        <begin position="92"/>
        <end position="130"/>
    </location>
</feature>
<dbReference type="Proteomes" id="UP000694845">
    <property type="component" value="Unplaced"/>
</dbReference>
<sequence length="1395" mass="154769">MMSSSKQKRRPGLARQDLKRKEHSVRVTSKSAHGASYRSRPLQGKSFYLDVRRQVARLKKDLEDLGGVVETFLSKDVSYVVSDRPEVGLESSKNAVSLHSGASPAVSTPSPFNQSKDSASGATDSGGREGMVTRGKAIVKKATISQTYGTSNVLANARNWGVTIHFIDTVLKYIHKEKQKIKDAGVTLPQTQSQMVKDKVHTSKERKLSKPSLKVEDASGHYRPSTKEMTSWPRVTFDGHAGSCPFDEVVHKDKTNKGTMNAHGPGTQARADQTRREKGRVGTPRFDIRKHIQPVHTPGRQQDVGVKDNRKGYCECCRTKYLDLEKHLAGEQHRSFVHENNHYVNLDTMIDEGPNIEQFLNDVIQHHEWQRIEGIRSMEINDEVRLISSPSDADKTEQCLAQVSRLSEQTGRTHDTLLLTSVAKPSSSGNTQGKPVRVTMSTAHLELTLSRDQPASCMVSPQKRLQAHVAVSGTAEIDDTCRDRITPIPATTLLNRHSSQDNQQSDTGYDMANSDQRLRKKLHAGSSKDCQNSPLTRSSRQRGQSQMTSSSPHGRNPQVTSPKQCKVSQLSCQSVDETLDRGEPGLSTSPEPARAARRQSSRLSLSARRRQSQRRVTTPAEERPAERESPVVPVKHSRVAGSVEELQNTPKGAGKKERSLRLSLTARKRLLKRKALEHLPEAPDKPSKSCEQTAISIKHSLPIQNQKTTTGSQDRQNTGTEKAERSPLTSSPKTQQQRGTHHESSFASRSLKRKQKSSDEDNGKSKRLKHQKEENCKAIGAKVLLEKNPASGKGPFELRTDQDPVKGDRPQPSAQISGDPSLQHPNLESIFNSDPNVVESSFLGFASDDITETEQRLQQLSASSMYYTSKLQEAALNVCCIPSSELNLPEDDDSVNDSSGSEMQEVVVGMALRNLANFPSDGSDWEAKVGGFMSVRLDEAVQLKKRESVLSQVCLSEKENIKENSFQQILQSAGKLVSLDGGEQPDMTEQLELSPKSTPIMIRSVTSNDKSRPKDAENRALSADSKVLRPRRALNYGSSDVHVGRSKRQKARLLNQTSRPPSPNSVSDHLRAASSNSGLPPSPMRSQMLACSTPKRSKKTNHKYKLVFSPETPKEERELILEHYVHDVTEEEIDFPKFSSPRQSNVVVSPIKKFAKTTPRKTNCLSPYRLKAPPLLTDLPQCGSPRKSLFPRRRHSTSSVPGKVFHFLLNPPGSPRKRDPSPPLPSSPLKQSSAHPIHSLSNQPAESPHQITYIPTNELNKVSPVFCTSSKPNFSSHILHPGSKTRRSDRLRRPSLGQSSGGHTLSHRPAKTWSLCVSFDNDICCTDDVYEFDDSKDRKTRSSGDKSSRTEKADSHKKKLQAKSKSDCCKTDAQPSDPSEPEFIEKFGLPYSFFR</sequence>
<keyword evidence="3" id="KW-0862">Zinc</keyword>
<dbReference type="GO" id="GO:0043539">
    <property type="term" value="F:protein serine/threonine kinase activator activity"/>
    <property type="evidence" value="ECO:0007669"/>
    <property type="project" value="TreeGrafter"/>
</dbReference>
<dbReference type="OMA" id="RTVNTHE"/>
<dbReference type="OrthoDB" id="21380at2759"/>
<proteinExistence type="predicted"/>
<dbReference type="PANTHER" id="PTHR15375">
    <property type="entry name" value="ACTIVATOR OF S-PHASE KINASE-RELATED"/>
    <property type="match status" value="1"/>
</dbReference>
<dbReference type="GO" id="GO:0010571">
    <property type="term" value="P:positive regulation of nuclear cell cycle DNA replication"/>
    <property type="evidence" value="ECO:0007669"/>
    <property type="project" value="TreeGrafter"/>
</dbReference>
<feature type="region of interest" description="Disordered" evidence="5">
    <location>
        <begin position="1175"/>
        <end position="1248"/>
    </location>
</feature>
<dbReference type="InterPro" id="IPR001357">
    <property type="entry name" value="BRCT_dom"/>
</dbReference>
<feature type="region of interest" description="Disordered" evidence="5">
    <location>
        <begin position="980"/>
        <end position="1097"/>
    </location>
</feature>
<feature type="compositionally biased region" description="Polar residues" evidence="5">
    <location>
        <begin position="727"/>
        <end position="738"/>
    </location>
</feature>
<feature type="compositionally biased region" description="Polar residues" evidence="5">
    <location>
        <begin position="1239"/>
        <end position="1248"/>
    </location>
</feature>
<feature type="compositionally biased region" description="Basic and acidic residues" evidence="5">
    <location>
        <begin position="197"/>
        <end position="220"/>
    </location>
</feature>
<dbReference type="GO" id="GO:0003676">
    <property type="term" value="F:nucleic acid binding"/>
    <property type="evidence" value="ECO:0007669"/>
    <property type="project" value="InterPro"/>
</dbReference>
<dbReference type="GeneID" id="110984220"/>
<feature type="region of interest" description="Disordered" evidence="5">
    <location>
        <begin position="1"/>
        <end position="39"/>
    </location>
</feature>
<gene>
    <name evidence="9 10" type="primary">LOC110984220</name>
</gene>
<evidence type="ECO:0000259" key="6">
    <source>
        <dbReference type="PROSITE" id="PS50172"/>
    </source>
</evidence>
<feature type="compositionally biased region" description="Polar residues" evidence="5">
    <location>
        <begin position="492"/>
        <end position="507"/>
    </location>
</feature>
<feature type="region of interest" description="Disordered" evidence="5">
    <location>
        <begin position="1335"/>
        <end position="1384"/>
    </location>
</feature>
<feature type="compositionally biased region" description="Basic and acidic residues" evidence="5">
    <location>
        <begin position="1335"/>
        <end position="1354"/>
    </location>
</feature>
<evidence type="ECO:0000313" key="10">
    <source>
        <dbReference type="RefSeq" id="XP_022099858.1"/>
    </source>
</evidence>
<dbReference type="PROSITE" id="PS51265">
    <property type="entry name" value="ZF_DBF4"/>
    <property type="match status" value="1"/>
</dbReference>
<dbReference type="InterPro" id="IPR051590">
    <property type="entry name" value="Replication_Regulatory_Kinase"/>
</dbReference>
<feature type="region of interest" description="Disordered" evidence="5">
    <location>
        <begin position="255"/>
        <end position="281"/>
    </location>
</feature>